<reference evidence="2" key="2">
    <citation type="submission" date="2020-11" db="EMBL/GenBank/DDBJ databases">
        <authorList>
            <person name="McCartney M.A."/>
            <person name="Auch B."/>
            <person name="Kono T."/>
            <person name="Mallez S."/>
            <person name="Becker A."/>
            <person name="Gohl D.M."/>
            <person name="Silverstein K.A.T."/>
            <person name="Koren S."/>
            <person name="Bechman K.B."/>
            <person name="Herman A."/>
            <person name="Abrahante J.E."/>
            <person name="Garbe J."/>
        </authorList>
    </citation>
    <scope>NUCLEOTIDE SEQUENCE</scope>
    <source>
        <strain evidence="2">Duluth1</strain>
        <tissue evidence="2">Whole animal</tissue>
    </source>
</reference>
<feature type="compositionally biased region" description="Polar residues" evidence="1">
    <location>
        <begin position="140"/>
        <end position="154"/>
    </location>
</feature>
<evidence type="ECO:0000256" key="1">
    <source>
        <dbReference type="SAM" id="MobiDB-lite"/>
    </source>
</evidence>
<keyword evidence="3" id="KW-1185">Reference proteome</keyword>
<dbReference type="Proteomes" id="UP000828390">
    <property type="component" value="Unassembled WGS sequence"/>
</dbReference>
<sequence>MQCLQKQRAHRLGQFNKGATRGIIVNFLDYQSPVYILPHANLLRSTSFSINKDFPKETTQARKTLWPRFKQIRDSNPRSKVTMILPAKIVMDGKVIEDACPDWNTLLHGNRAQVSSSAYSNRNPHAQQALNTRCKEDRPSSNSSAPNTLASNTGIIHKVVDPPPVSSANHVPRRSQSVSPNPPRTVHTRSHAPISPRTPFNSQTPAGSIQRPWDTQSNKDAQSGNKSSLPPNNATITNEANSHSR</sequence>
<reference evidence="2" key="1">
    <citation type="journal article" date="2019" name="bioRxiv">
        <title>The Genome of the Zebra Mussel, Dreissena polymorpha: A Resource for Invasive Species Research.</title>
        <authorList>
            <person name="McCartney M.A."/>
            <person name="Auch B."/>
            <person name="Kono T."/>
            <person name="Mallez S."/>
            <person name="Zhang Y."/>
            <person name="Obille A."/>
            <person name="Becker A."/>
            <person name="Abrahante J.E."/>
            <person name="Garbe J."/>
            <person name="Badalamenti J.P."/>
            <person name="Herman A."/>
            <person name="Mangelson H."/>
            <person name="Liachko I."/>
            <person name="Sullivan S."/>
            <person name="Sone E.D."/>
            <person name="Koren S."/>
            <person name="Silverstein K.A.T."/>
            <person name="Beckman K.B."/>
            <person name="Gohl D.M."/>
        </authorList>
    </citation>
    <scope>NUCLEOTIDE SEQUENCE</scope>
    <source>
        <strain evidence="2">Duluth1</strain>
        <tissue evidence="2">Whole animal</tissue>
    </source>
</reference>
<feature type="compositionally biased region" description="Polar residues" evidence="1">
    <location>
        <begin position="198"/>
        <end position="245"/>
    </location>
</feature>
<dbReference type="AlphaFoldDB" id="A0A9D4BJ12"/>
<feature type="compositionally biased region" description="Polar residues" evidence="1">
    <location>
        <begin position="166"/>
        <end position="179"/>
    </location>
</feature>
<name>A0A9D4BJ12_DREPO</name>
<organism evidence="2 3">
    <name type="scientific">Dreissena polymorpha</name>
    <name type="common">Zebra mussel</name>
    <name type="synonym">Mytilus polymorpha</name>
    <dbReference type="NCBI Taxonomy" id="45954"/>
    <lineage>
        <taxon>Eukaryota</taxon>
        <taxon>Metazoa</taxon>
        <taxon>Spiralia</taxon>
        <taxon>Lophotrochozoa</taxon>
        <taxon>Mollusca</taxon>
        <taxon>Bivalvia</taxon>
        <taxon>Autobranchia</taxon>
        <taxon>Heteroconchia</taxon>
        <taxon>Euheterodonta</taxon>
        <taxon>Imparidentia</taxon>
        <taxon>Neoheterodontei</taxon>
        <taxon>Myida</taxon>
        <taxon>Dreissenoidea</taxon>
        <taxon>Dreissenidae</taxon>
        <taxon>Dreissena</taxon>
    </lineage>
</organism>
<comment type="caution">
    <text evidence="2">The sequence shown here is derived from an EMBL/GenBank/DDBJ whole genome shotgun (WGS) entry which is preliminary data.</text>
</comment>
<feature type="compositionally biased region" description="Polar residues" evidence="1">
    <location>
        <begin position="116"/>
        <end position="131"/>
    </location>
</feature>
<dbReference type="EMBL" id="JAIWYP010000016">
    <property type="protein sequence ID" value="KAH3695183.1"/>
    <property type="molecule type" value="Genomic_DNA"/>
</dbReference>
<accession>A0A9D4BJ12</accession>
<evidence type="ECO:0000313" key="2">
    <source>
        <dbReference type="EMBL" id="KAH3695183.1"/>
    </source>
</evidence>
<gene>
    <name evidence="2" type="ORF">DPMN_082639</name>
</gene>
<proteinExistence type="predicted"/>
<evidence type="ECO:0000313" key="3">
    <source>
        <dbReference type="Proteomes" id="UP000828390"/>
    </source>
</evidence>
<feature type="region of interest" description="Disordered" evidence="1">
    <location>
        <begin position="116"/>
        <end position="245"/>
    </location>
</feature>
<protein>
    <submittedName>
        <fullName evidence="2">Uncharacterized protein</fullName>
    </submittedName>
</protein>